<proteinExistence type="predicted"/>
<evidence type="ECO:0000313" key="3">
    <source>
        <dbReference type="Proteomes" id="UP000287651"/>
    </source>
</evidence>
<protein>
    <submittedName>
        <fullName evidence="2">Uncharacterized protein</fullName>
    </submittedName>
</protein>
<feature type="region of interest" description="Disordered" evidence="1">
    <location>
        <begin position="33"/>
        <end position="53"/>
    </location>
</feature>
<sequence>MRWSAPSLRASLLHSIPGRPCLPSFSESGRQQTISSARSWPPPAAIAENNRAGAAATRKEQWDRLLVMRTMSVMVRVSNLAVVFRHRVVSWKDGGHVLCCPVSQQLLKRWPAIESRRFRGLVYLHILKNKSMKPTRRKKKKKKKKKQGKQSLLWLCYVLVRESSHGDLRVSPPRQSTASTKHRCSSSVHRMRGASDLWYCLTLRPKNLMPRSLLLLPEVC</sequence>
<name>A0A426XC57_ENSVE</name>
<gene>
    <name evidence="2" type="ORF">B296_00036192</name>
</gene>
<dbReference type="EMBL" id="AMZH03022747">
    <property type="protein sequence ID" value="RRT37057.1"/>
    <property type="molecule type" value="Genomic_DNA"/>
</dbReference>
<comment type="caution">
    <text evidence="2">The sequence shown here is derived from an EMBL/GenBank/DDBJ whole genome shotgun (WGS) entry which is preliminary data.</text>
</comment>
<reference evidence="2 3" key="1">
    <citation type="journal article" date="2014" name="Agronomy (Basel)">
        <title>A Draft Genome Sequence for Ensete ventricosum, the Drought-Tolerant Tree Against Hunger.</title>
        <authorList>
            <person name="Harrison J."/>
            <person name="Moore K.A."/>
            <person name="Paszkiewicz K."/>
            <person name="Jones T."/>
            <person name="Grant M."/>
            <person name="Ambacheew D."/>
            <person name="Muzemil S."/>
            <person name="Studholme D.J."/>
        </authorList>
    </citation>
    <scope>NUCLEOTIDE SEQUENCE [LARGE SCALE GENOMIC DNA]</scope>
</reference>
<dbReference type="AlphaFoldDB" id="A0A426XC57"/>
<organism evidence="2 3">
    <name type="scientific">Ensete ventricosum</name>
    <name type="common">Abyssinian banana</name>
    <name type="synonym">Musa ensete</name>
    <dbReference type="NCBI Taxonomy" id="4639"/>
    <lineage>
        <taxon>Eukaryota</taxon>
        <taxon>Viridiplantae</taxon>
        <taxon>Streptophyta</taxon>
        <taxon>Embryophyta</taxon>
        <taxon>Tracheophyta</taxon>
        <taxon>Spermatophyta</taxon>
        <taxon>Magnoliopsida</taxon>
        <taxon>Liliopsida</taxon>
        <taxon>Zingiberales</taxon>
        <taxon>Musaceae</taxon>
        <taxon>Ensete</taxon>
    </lineage>
</organism>
<dbReference type="Proteomes" id="UP000287651">
    <property type="component" value="Unassembled WGS sequence"/>
</dbReference>
<accession>A0A426XC57</accession>
<evidence type="ECO:0000313" key="2">
    <source>
        <dbReference type="EMBL" id="RRT37057.1"/>
    </source>
</evidence>
<evidence type="ECO:0000256" key="1">
    <source>
        <dbReference type="SAM" id="MobiDB-lite"/>
    </source>
</evidence>